<evidence type="ECO:0000256" key="2">
    <source>
        <dbReference type="ARBA" id="ARBA00023136"/>
    </source>
</evidence>
<evidence type="ECO:0000259" key="6">
    <source>
        <dbReference type="Pfam" id="PF03724"/>
    </source>
</evidence>
<proteinExistence type="predicted"/>
<gene>
    <name evidence="9" type="ORF">FF098_011970</name>
    <name evidence="8" type="ORF">GCM10011355_24060</name>
</gene>
<dbReference type="InterPro" id="IPR038670">
    <property type="entry name" value="HslJ-like_sf"/>
</dbReference>
<evidence type="ECO:0000256" key="4">
    <source>
        <dbReference type="ARBA" id="ARBA00023288"/>
    </source>
</evidence>
<dbReference type="SUPFAM" id="SSF141488">
    <property type="entry name" value="YdhA-like"/>
    <property type="match status" value="1"/>
</dbReference>
<keyword evidence="11" id="KW-1185">Reference proteome</keyword>
<dbReference type="Proteomes" id="UP000621856">
    <property type="component" value="Unassembled WGS sequence"/>
</dbReference>
<dbReference type="InterPro" id="IPR036328">
    <property type="entry name" value="MliC_sf"/>
</dbReference>
<feature type="signal peptide" evidence="5">
    <location>
        <begin position="1"/>
        <end position="20"/>
    </location>
</feature>
<dbReference type="PANTHER" id="PTHR35535:SF1">
    <property type="entry name" value="HEAT SHOCK PROTEIN HSLJ"/>
    <property type="match status" value="1"/>
</dbReference>
<dbReference type="InterPro" id="IPR053147">
    <property type="entry name" value="Hsp_HslJ-like"/>
</dbReference>
<evidence type="ECO:0000256" key="5">
    <source>
        <dbReference type="SAM" id="SignalP"/>
    </source>
</evidence>
<dbReference type="PROSITE" id="PS51257">
    <property type="entry name" value="PROKAR_LIPOPROTEIN"/>
    <property type="match status" value="1"/>
</dbReference>
<keyword evidence="2" id="KW-0472">Membrane</keyword>
<dbReference type="Gene3D" id="2.40.128.270">
    <property type="match status" value="1"/>
</dbReference>
<dbReference type="EMBL" id="BMGZ01000002">
    <property type="protein sequence ID" value="GGH99042.1"/>
    <property type="molecule type" value="Genomic_DNA"/>
</dbReference>
<evidence type="ECO:0000313" key="9">
    <source>
        <dbReference type="EMBL" id="NHK28626.1"/>
    </source>
</evidence>
<accession>A0A8J3A992</accession>
<sequence length="264" mass="27986">MPTLSRLTLSLLSFTALGLAACGPGEQSTEEPFGDDMERAADEAASFDEMEEVDNSDAYVFRCGATQVAVRFQGVERMEMTVDQEVYTMFSVVSASGARFQAANDPNTVFWTQGNTAMLTLAGEDYPECNLISEPEAVETGAVDTNAGTGDLYAGPEGLGGGEWVVEDINGGGVIDSSRTTLNFGEDGRVAGMASCNNFNASYEAGERTLTIGPAAATRKMCAEALMNQETTFLNALESVSSWQVTPEGALELSGDEISIIARR</sequence>
<dbReference type="PANTHER" id="PTHR35535">
    <property type="entry name" value="HEAT SHOCK PROTEIN HSLJ"/>
    <property type="match status" value="1"/>
</dbReference>
<dbReference type="EMBL" id="VCJR02000002">
    <property type="protein sequence ID" value="NHK28626.1"/>
    <property type="molecule type" value="Genomic_DNA"/>
</dbReference>
<dbReference type="InterPro" id="IPR005184">
    <property type="entry name" value="DUF306_Meta_HslJ"/>
</dbReference>
<reference evidence="9 11" key="2">
    <citation type="submission" date="2020-02" db="EMBL/GenBank/DDBJ databases">
        <title>Genome sequence of Parvularcula flava strain NH6-79.</title>
        <authorList>
            <person name="Abdul Karim M.H."/>
            <person name="Lam M.Q."/>
            <person name="Chen S.J."/>
            <person name="Yahya A."/>
            <person name="Shahir S."/>
            <person name="Shamsir M.S."/>
            <person name="Chong C.S."/>
        </authorList>
    </citation>
    <scope>NUCLEOTIDE SEQUENCE [LARGE SCALE GENOMIC DNA]</scope>
    <source>
        <strain evidence="9 11">NH6-79</strain>
    </source>
</reference>
<protein>
    <submittedName>
        <fullName evidence="9">META domain-containing protein</fullName>
    </submittedName>
</protein>
<dbReference type="Pfam" id="PF03724">
    <property type="entry name" value="META"/>
    <property type="match status" value="1"/>
</dbReference>
<name>A0A8J3A992_9PROT</name>
<evidence type="ECO:0000256" key="3">
    <source>
        <dbReference type="ARBA" id="ARBA00023139"/>
    </source>
</evidence>
<organism evidence="8 10">
    <name type="scientific">Aquisalinus luteolus</name>
    <dbReference type="NCBI Taxonomy" id="1566827"/>
    <lineage>
        <taxon>Bacteria</taxon>
        <taxon>Pseudomonadati</taxon>
        <taxon>Pseudomonadota</taxon>
        <taxon>Alphaproteobacteria</taxon>
        <taxon>Parvularculales</taxon>
        <taxon>Parvularculaceae</taxon>
        <taxon>Aquisalinus</taxon>
    </lineage>
</organism>
<dbReference type="Proteomes" id="UP000818603">
    <property type="component" value="Unassembled WGS sequence"/>
</dbReference>
<evidence type="ECO:0000313" key="10">
    <source>
        <dbReference type="Proteomes" id="UP000621856"/>
    </source>
</evidence>
<reference evidence="8" key="3">
    <citation type="submission" date="2020-09" db="EMBL/GenBank/DDBJ databases">
        <authorList>
            <person name="Sun Q."/>
            <person name="Zhou Y."/>
        </authorList>
    </citation>
    <scope>NUCLEOTIDE SEQUENCE</scope>
    <source>
        <strain evidence="8">CGMCC 1.14984</strain>
    </source>
</reference>
<feature type="chain" id="PRO_5035197143" evidence="5">
    <location>
        <begin position="21"/>
        <end position="264"/>
    </location>
</feature>
<dbReference type="RefSeq" id="WP_155140783.1">
    <property type="nucleotide sequence ID" value="NZ_BMGZ01000002.1"/>
</dbReference>
<comment type="caution">
    <text evidence="8">The sequence shown here is derived from an EMBL/GenBank/DDBJ whole genome shotgun (WGS) entry which is preliminary data.</text>
</comment>
<evidence type="ECO:0000256" key="1">
    <source>
        <dbReference type="ARBA" id="ARBA00022729"/>
    </source>
</evidence>
<reference evidence="8" key="1">
    <citation type="journal article" date="2014" name="Int. J. Syst. Evol. Microbiol.">
        <title>Complete genome sequence of Corynebacterium casei LMG S-19264T (=DSM 44701T), isolated from a smear-ripened cheese.</title>
        <authorList>
            <consortium name="US DOE Joint Genome Institute (JGI-PGF)"/>
            <person name="Walter F."/>
            <person name="Albersmeier A."/>
            <person name="Kalinowski J."/>
            <person name="Ruckert C."/>
        </authorList>
    </citation>
    <scope>NUCLEOTIDE SEQUENCE</scope>
    <source>
        <strain evidence="8">CGMCC 1.14984</strain>
    </source>
</reference>
<evidence type="ECO:0000259" key="7">
    <source>
        <dbReference type="Pfam" id="PF09864"/>
    </source>
</evidence>
<evidence type="ECO:0000313" key="8">
    <source>
        <dbReference type="EMBL" id="GGH99042.1"/>
    </source>
</evidence>
<dbReference type="InterPro" id="IPR018660">
    <property type="entry name" value="MliC"/>
</dbReference>
<keyword evidence="3" id="KW-0564">Palmitate</keyword>
<dbReference type="Gene3D" id="2.40.128.200">
    <property type="match status" value="1"/>
</dbReference>
<feature type="domain" description="DUF306" evidence="6">
    <location>
        <begin position="157"/>
        <end position="256"/>
    </location>
</feature>
<dbReference type="Pfam" id="PF09864">
    <property type="entry name" value="MliC"/>
    <property type="match status" value="1"/>
</dbReference>
<feature type="domain" description="C-type lysozyme inhibitor" evidence="7">
    <location>
        <begin position="61"/>
        <end position="125"/>
    </location>
</feature>
<keyword evidence="1 5" id="KW-0732">Signal</keyword>
<keyword evidence="4" id="KW-0449">Lipoprotein</keyword>
<dbReference type="AlphaFoldDB" id="A0A8J3A992"/>
<evidence type="ECO:0000313" key="11">
    <source>
        <dbReference type="Proteomes" id="UP000818603"/>
    </source>
</evidence>